<dbReference type="OrthoDB" id="4871813at2"/>
<feature type="domain" description="ABC3 transporter permease C-terminal" evidence="8">
    <location>
        <begin position="202"/>
        <end position="318"/>
    </location>
</feature>
<feature type="domain" description="ABC3 transporter permease C-terminal" evidence="8">
    <location>
        <begin position="622"/>
        <end position="733"/>
    </location>
</feature>
<evidence type="ECO:0000256" key="6">
    <source>
        <dbReference type="ARBA" id="ARBA00038076"/>
    </source>
</evidence>
<feature type="transmembrane region" description="Helical" evidence="7">
    <location>
        <begin position="365"/>
        <end position="385"/>
    </location>
</feature>
<keyword evidence="5 7" id="KW-0472">Membrane</keyword>
<feature type="transmembrane region" description="Helical" evidence="7">
    <location>
        <begin position="707"/>
        <end position="731"/>
    </location>
</feature>
<reference evidence="9 10" key="1">
    <citation type="submission" date="2018-10" db="EMBL/GenBank/DDBJ databases">
        <title>Sequencing the genomes of 1000 actinobacteria strains.</title>
        <authorList>
            <person name="Klenk H.-P."/>
        </authorList>
    </citation>
    <scope>NUCLEOTIDE SEQUENCE [LARGE SCALE GENOMIC DNA]</scope>
    <source>
        <strain evidence="9 10">DSM 45175</strain>
    </source>
</reference>
<sequence length="743" mass="77043">MIRLGLRLALASGREAAVRLTIITVAVAFGVGLLLATVAGVNGVGSQNSRYAWLSTGNSEVASADASSVDPLWWLLRNDYFHGENIGRVDVAATGPRAPIPPGLPRLPGPGEFYASPALSALLRATPAAELGNRFPGRQIGTIGPSALPSPDSLLVIVGHGPDELSKHPGAEQVTSIMSADSDCAGCSLGVRGAGMTLLLSVVAAGLLFPVLMFIGTATRLSAARREQRFAAMRLVGATPRQISMIAAVESAVAAVAGTVVGFGLFLLFRPALAEIPFTGTPFFPDDLSLGVVDVLLVALGVPVAAVVTARLALRRVRISPLGVSRRVTPSPPRAWRLIPLALGIAELVFFVGRRPATTNGQSAAYLSGILLIMVGLVVAGPWLTMLGSRVMAGRATRPATLIAGRRLADNPQAGFRAVSGLMLALFVTSVATGVITTIVAERGAPRAGSTFSSSLAKTFWPEERVAGQPEPQVDAALAELRAIPGVRDATLVHESPDLGLASAGDRSMPALISCAELARLATFGGCPAGTEVAGVYPDLIAPRDMSQDPMVWPAAAVSAESLRQLPVVSIVAQTDGTAAAIERARTALATAIPQGRFPATAGEFEADFTRTLVQWQQLANVVILASLPIAGCSLAVAVVGGLTDRKRPFSMLRLTGVPLGVLRRVVALESTVPLLVVAALATGTGFLAAHLFLTSQMHYSLRAPGISYYLIVVAGLAASLAIIASTMPLLRRITGPETARNE</sequence>
<dbReference type="InterPro" id="IPR003838">
    <property type="entry name" value="ABC3_permease_C"/>
</dbReference>
<feature type="transmembrane region" description="Helical" evidence="7">
    <location>
        <begin position="619"/>
        <end position="644"/>
    </location>
</feature>
<evidence type="ECO:0000256" key="3">
    <source>
        <dbReference type="ARBA" id="ARBA00022692"/>
    </source>
</evidence>
<keyword evidence="3 7" id="KW-0812">Transmembrane</keyword>
<feature type="transmembrane region" description="Helical" evidence="7">
    <location>
        <begin position="243"/>
        <end position="269"/>
    </location>
</feature>
<evidence type="ECO:0000256" key="7">
    <source>
        <dbReference type="SAM" id="Phobius"/>
    </source>
</evidence>
<dbReference type="Proteomes" id="UP000277671">
    <property type="component" value="Unassembled WGS sequence"/>
</dbReference>
<organism evidence="9 10">
    <name type="scientific">Micromonospora pisi</name>
    <dbReference type="NCBI Taxonomy" id="589240"/>
    <lineage>
        <taxon>Bacteria</taxon>
        <taxon>Bacillati</taxon>
        <taxon>Actinomycetota</taxon>
        <taxon>Actinomycetes</taxon>
        <taxon>Micromonosporales</taxon>
        <taxon>Micromonosporaceae</taxon>
        <taxon>Micromonospora</taxon>
    </lineage>
</organism>
<keyword evidence="10" id="KW-1185">Reference proteome</keyword>
<dbReference type="GO" id="GO:0022857">
    <property type="term" value="F:transmembrane transporter activity"/>
    <property type="evidence" value="ECO:0007669"/>
    <property type="project" value="TreeGrafter"/>
</dbReference>
<feature type="transmembrane region" description="Helical" evidence="7">
    <location>
        <begin position="673"/>
        <end position="695"/>
    </location>
</feature>
<evidence type="ECO:0000256" key="2">
    <source>
        <dbReference type="ARBA" id="ARBA00022475"/>
    </source>
</evidence>
<comment type="subcellular location">
    <subcellularLocation>
        <location evidence="1">Cell membrane</location>
        <topology evidence="1">Multi-pass membrane protein</topology>
    </subcellularLocation>
</comment>
<keyword evidence="4 7" id="KW-1133">Transmembrane helix</keyword>
<feature type="transmembrane region" description="Helical" evidence="7">
    <location>
        <begin position="20"/>
        <end position="41"/>
    </location>
</feature>
<gene>
    <name evidence="9" type="ORF">BDK92_5869</name>
</gene>
<feature type="transmembrane region" description="Helical" evidence="7">
    <location>
        <begin position="416"/>
        <end position="441"/>
    </location>
</feature>
<dbReference type="Pfam" id="PF02687">
    <property type="entry name" value="FtsX"/>
    <property type="match status" value="2"/>
</dbReference>
<evidence type="ECO:0000256" key="4">
    <source>
        <dbReference type="ARBA" id="ARBA00022989"/>
    </source>
</evidence>
<evidence type="ECO:0000259" key="8">
    <source>
        <dbReference type="Pfam" id="PF02687"/>
    </source>
</evidence>
<evidence type="ECO:0000256" key="5">
    <source>
        <dbReference type="ARBA" id="ARBA00023136"/>
    </source>
</evidence>
<evidence type="ECO:0000313" key="10">
    <source>
        <dbReference type="Proteomes" id="UP000277671"/>
    </source>
</evidence>
<dbReference type="EMBL" id="RBKT01000001">
    <property type="protein sequence ID" value="RKR91471.1"/>
    <property type="molecule type" value="Genomic_DNA"/>
</dbReference>
<comment type="similarity">
    <text evidence="6">Belongs to the ABC-4 integral membrane protein family.</text>
</comment>
<evidence type="ECO:0000256" key="1">
    <source>
        <dbReference type="ARBA" id="ARBA00004651"/>
    </source>
</evidence>
<feature type="transmembrane region" description="Helical" evidence="7">
    <location>
        <begin position="289"/>
        <end position="314"/>
    </location>
</feature>
<dbReference type="GO" id="GO:0005886">
    <property type="term" value="C:plasma membrane"/>
    <property type="evidence" value="ECO:0007669"/>
    <property type="project" value="UniProtKB-SubCell"/>
</dbReference>
<dbReference type="PANTHER" id="PTHR30572">
    <property type="entry name" value="MEMBRANE COMPONENT OF TRANSPORTER-RELATED"/>
    <property type="match status" value="1"/>
</dbReference>
<dbReference type="RefSeq" id="WP_121159569.1">
    <property type="nucleotide sequence ID" value="NZ_RBKT01000001.1"/>
</dbReference>
<dbReference type="AlphaFoldDB" id="A0A495JRK1"/>
<comment type="caution">
    <text evidence="9">The sequence shown here is derived from an EMBL/GenBank/DDBJ whole genome shotgun (WGS) entry which is preliminary data.</text>
</comment>
<proteinExistence type="inferred from homology"/>
<feature type="transmembrane region" description="Helical" evidence="7">
    <location>
        <begin position="198"/>
        <end position="222"/>
    </location>
</feature>
<dbReference type="PANTHER" id="PTHR30572:SF4">
    <property type="entry name" value="ABC TRANSPORTER PERMEASE YTRF"/>
    <property type="match status" value="1"/>
</dbReference>
<keyword evidence="2" id="KW-1003">Cell membrane</keyword>
<protein>
    <submittedName>
        <fullName evidence="9">FtsX-like permease family protein</fullName>
    </submittedName>
</protein>
<name>A0A495JRK1_9ACTN</name>
<accession>A0A495JRK1</accession>
<evidence type="ECO:0000313" key="9">
    <source>
        <dbReference type="EMBL" id="RKR91471.1"/>
    </source>
</evidence>
<dbReference type="InterPro" id="IPR050250">
    <property type="entry name" value="Macrolide_Exporter_MacB"/>
</dbReference>